<sequence length="1056" mass="120224">MIKTEEFKETERLQDKIKNGNFKENSEHIESFDSQRPESNLKKKDLCNIISSTITRLGAVICAFYVNRPKLAFTVGLCIQLSLVFITAGLYIFNYDIFPYDFTQVPLNLEKDPTKLRADAFNFVVEDNRINLQPVTAISQGERNIKAAPLELVYRCKDFKKNVVTAKNLKSITELEKELFSNPMYQRVCHLMNLNNSMVCSPPMSLIHLFDGTYRSIDPVFYDPDFKNITFVLNLAKNISELRPLLAFSFDKHSVLDNNRVFSTHLRSLLFAGLPLHGYRHAEDRKNEQLLSLKKYIVEGFGKLLADKYKSGVGELNVFYMNLELFFNAVEKQVIWDLLLAGGSLVFIFCFIWFQTGSLWITGWAIFSIITNFFGANLIYRIILDFRYIGIFHVLSVFIILGIGADDIFVFYNTWKLMENEKFSCLQKHLTETFRIASGAMFVTSLTTAVAFFASATSPLLGVSSFGVFSGILVMVNFCSVCIFFPSVVVTYHYYWKDLHLCSKSNTQSVINGAIDSSTKDAPQDDMTKMFKNVVKWFETSYSVNFVLHNKLRWVVLLVFFVMSVIFLVFALKIGPDEEMVQVWPKGTNWYDMRQIKLKSFTEMGGGMDVIRIYIVWGLKNQDRKDCHFTDFKCKGKTVFDEDFDMNKNGCQAAILNFCRRLKNLSSHEAEKLAIRRDVATGELEVSCFIDEMNKYFQSEQIVSIKTNFKRINYSIPLSKHDVISLMETLPNIYNTSILSDDYHHYFEVALGYWLSNGGYPKTNFDYYKYASYMGGSLDTTSPSKNSTLSLVQGGRYGNRLRYIAVVVNTTISGSTLRYKQGNELYENWENYIETETKDMPVTCKNAFQCTPEWNNWHWLKVQQELMSSARKGIVIGLCLAFPVLILATFNWIIGVIATAVIGLITLGVVGLIPLVGWQLGVLESINLTLVVGLSVDYVVHLADGYVRSLHFKRDHRVRFMLGHVGMSVIAGAATTIGASSFMLGSQIKFFLQFGIFMFCTISFAIIYALVLFCVIVGVIGPEGSNGSLKNILCCLKKKTLDKNQPNEDIVLMNKL</sequence>
<organism evidence="9 10">
    <name type="scientific">Hydra vulgaris</name>
    <name type="common">Hydra</name>
    <name type="synonym">Hydra attenuata</name>
    <dbReference type="NCBI Taxonomy" id="6087"/>
    <lineage>
        <taxon>Eukaryota</taxon>
        <taxon>Metazoa</taxon>
        <taxon>Cnidaria</taxon>
        <taxon>Hydrozoa</taxon>
        <taxon>Hydroidolina</taxon>
        <taxon>Anthoathecata</taxon>
        <taxon>Aplanulata</taxon>
        <taxon>Hydridae</taxon>
        <taxon>Hydra</taxon>
    </lineage>
</organism>
<feature type="transmembrane region" description="Helical" evidence="7">
    <location>
        <begin position="961"/>
        <end position="984"/>
    </location>
</feature>
<dbReference type="InterPro" id="IPR000731">
    <property type="entry name" value="SSD"/>
</dbReference>
<comment type="subcellular location">
    <subcellularLocation>
        <location evidence="1">Membrane</location>
        <topology evidence="1">Multi-pass membrane protein</topology>
    </subcellularLocation>
</comment>
<feature type="transmembrane region" description="Helical" evidence="7">
    <location>
        <begin position="874"/>
        <end position="905"/>
    </location>
</feature>
<dbReference type="Proteomes" id="UP001652625">
    <property type="component" value="Chromosome 09"/>
</dbReference>
<gene>
    <name evidence="10" type="primary">LOC100205658</name>
</gene>
<evidence type="ECO:0000256" key="6">
    <source>
        <dbReference type="ARBA" id="ARBA00038046"/>
    </source>
</evidence>
<evidence type="ECO:0000256" key="3">
    <source>
        <dbReference type="ARBA" id="ARBA00022989"/>
    </source>
</evidence>
<feature type="domain" description="SSD" evidence="8">
    <location>
        <begin position="398"/>
        <end position="491"/>
    </location>
</feature>
<comment type="similarity">
    <text evidence="6">Belongs to the dispatched family.</text>
</comment>
<evidence type="ECO:0000313" key="10">
    <source>
        <dbReference type="RefSeq" id="XP_065662076.1"/>
    </source>
</evidence>
<evidence type="ECO:0000313" key="9">
    <source>
        <dbReference type="Proteomes" id="UP001652625"/>
    </source>
</evidence>
<dbReference type="Gene3D" id="1.20.1640.10">
    <property type="entry name" value="Multidrug efflux transporter AcrB transmembrane domain"/>
    <property type="match status" value="2"/>
</dbReference>
<dbReference type="RefSeq" id="XP_065662076.1">
    <property type="nucleotide sequence ID" value="XM_065806004.1"/>
</dbReference>
<dbReference type="SUPFAM" id="SSF82866">
    <property type="entry name" value="Multidrug efflux transporter AcrB transmembrane domain"/>
    <property type="match status" value="2"/>
</dbReference>
<feature type="transmembrane region" description="Helical" evidence="7">
    <location>
        <begin position="72"/>
        <end position="93"/>
    </location>
</feature>
<evidence type="ECO:0000256" key="7">
    <source>
        <dbReference type="SAM" id="Phobius"/>
    </source>
</evidence>
<evidence type="ECO:0000256" key="2">
    <source>
        <dbReference type="ARBA" id="ARBA00022692"/>
    </source>
</evidence>
<dbReference type="PANTHER" id="PTHR45951:SF7">
    <property type="entry name" value="SSD DOMAIN-CONTAINING PROTEIN"/>
    <property type="match status" value="1"/>
</dbReference>
<feature type="transmembrane region" description="Helical" evidence="7">
    <location>
        <begin position="917"/>
        <end position="940"/>
    </location>
</feature>
<keyword evidence="2 7" id="KW-0812">Transmembrane</keyword>
<protein>
    <submittedName>
        <fullName evidence="10">Protein dispatched homolog 1 isoform X3</fullName>
    </submittedName>
</protein>
<evidence type="ECO:0000256" key="1">
    <source>
        <dbReference type="ARBA" id="ARBA00004141"/>
    </source>
</evidence>
<feature type="transmembrane region" description="Helical" evidence="7">
    <location>
        <begin position="360"/>
        <end position="380"/>
    </location>
</feature>
<feature type="transmembrane region" description="Helical" evidence="7">
    <location>
        <begin position="434"/>
        <end position="454"/>
    </location>
</feature>
<feature type="transmembrane region" description="Helical" evidence="7">
    <location>
        <begin position="392"/>
        <end position="414"/>
    </location>
</feature>
<feature type="transmembrane region" description="Helical" evidence="7">
    <location>
        <begin position="990"/>
        <end position="1020"/>
    </location>
</feature>
<keyword evidence="3 7" id="KW-1133">Transmembrane helix</keyword>
<dbReference type="PROSITE" id="PS50156">
    <property type="entry name" value="SSD"/>
    <property type="match status" value="1"/>
</dbReference>
<dbReference type="InterPro" id="IPR052081">
    <property type="entry name" value="Dispatched_Hh_regulator"/>
</dbReference>
<proteinExistence type="inferred from homology"/>
<evidence type="ECO:0000256" key="5">
    <source>
        <dbReference type="ARBA" id="ARBA00023180"/>
    </source>
</evidence>
<dbReference type="GeneID" id="100205658"/>
<accession>A0ABM4CJZ8</accession>
<dbReference type="Pfam" id="PF02460">
    <property type="entry name" value="Patched"/>
    <property type="match status" value="1"/>
</dbReference>
<feature type="transmembrane region" description="Helical" evidence="7">
    <location>
        <begin position="552"/>
        <end position="572"/>
    </location>
</feature>
<dbReference type="InterPro" id="IPR003392">
    <property type="entry name" value="PTHD_SSD"/>
</dbReference>
<feature type="transmembrane region" description="Helical" evidence="7">
    <location>
        <begin position="466"/>
        <end position="495"/>
    </location>
</feature>
<reference evidence="10" key="1">
    <citation type="submission" date="2025-08" db="UniProtKB">
        <authorList>
            <consortium name="RefSeq"/>
        </authorList>
    </citation>
    <scope>IDENTIFICATION</scope>
</reference>
<name>A0ABM4CJZ8_HYDVU</name>
<keyword evidence="9" id="KW-1185">Reference proteome</keyword>
<keyword evidence="5" id="KW-0325">Glycoprotein</keyword>
<feature type="transmembrane region" description="Helical" evidence="7">
    <location>
        <begin position="334"/>
        <end position="354"/>
    </location>
</feature>
<evidence type="ECO:0000256" key="4">
    <source>
        <dbReference type="ARBA" id="ARBA00023136"/>
    </source>
</evidence>
<dbReference type="PANTHER" id="PTHR45951">
    <property type="entry name" value="PROTEIN DISPATCHED-RELATED"/>
    <property type="match status" value="1"/>
</dbReference>
<evidence type="ECO:0000259" key="8">
    <source>
        <dbReference type="PROSITE" id="PS50156"/>
    </source>
</evidence>
<keyword evidence="4 7" id="KW-0472">Membrane</keyword>